<dbReference type="Gene3D" id="3.40.30.10">
    <property type="entry name" value="Glutaredoxin"/>
    <property type="match status" value="1"/>
</dbReference>
<dbReference type="RefSeq" id="WP_275218352.1">
    <property type="nucleotide sequence ID" value="NZ_JAPHVQ010000011.1"/>
</dbReference>
<reference evidence="1" key="2">
    <citation type="journal article" date="2023" name="Pathogens">
        <title>Pathological Features and Genomic Characterization of an Actinobacillus equuli subsp. equuli Bearing Unique Virulence-Associated Genes from an Adult Horse with Pleuropneumonia.</title>
        <authorList>
            <person name="Kamali M."/>
            <person name="Carossino M."/>
            <person name="Del Piero F."/>
            <person name="Peak L."/>
            <person name="Mitchell M.S."/>
            <person name="Willette J."/>
            <person name="Baker R."/>
            <person name="Li F."/>
            <person name="Kenez A."/>
            <person name="Balasuriya U.B.R."/>
            <person name="Go Y.Y."/>
        </authorList>
    </citation>
    <scope>NUCLEOTIDE SEQUENCE</scope>
    <source>
        <strain evidence="1">4524</strain>
    </source>
</reference>
<reference evidence="1" key="1">
    <citation type="submission" date="2022-11" db="EMBL/GenBank/DDBJ databases">
        <authorList>
            <person name="Kamali M."/>
            <person name="Peak L."/>
            <person name="Go Y.Y."/>
            <person name="Balasuriya U.B.R."/>
            <person name="Carossino M."/>
        </authorList>
    </citation>
    <scope>NUCLEOTIDE SEQUENCE</scope>
    <source>
        <strain evidence="1">4524</strain>
    </source>
</reference>
<evidence type="ECO:0000313" key="2">
    <source>
        <dbReference type="Proteomes" id="UP001142444"/>
    </source>
</evidence>
<evidence type="ECO:0008006" key="3">
    <source>
        <dbReference type="Google" id="ProtNLM"/>
    </source>
</evidence>
<dbReference type="Proteomes" id="UP001142444">
    <property type="component" value="Unassembled WGS sequence"/>
</dbReference>
<comment type="caution">
    <text evidence="1">The sequence shown here is derived from an EMBL/GenBank/DDBJ whole genome shotgun (WGS) entry which is preliminary data.</text>
</comment>
<accession>A0A9X4G5V6</accession>
<keyword evidence="2" id="KW-1185">Reference proteome</keyword>
<evidence type="ECO:0000313" key="1">
    <source>
        <dbReference type="EMBL" id="MDE8035508.1"/>
    </source>
</evidence>
<protein>
    <recommendedName>
        <fullName evidence="3">Glutathione S-transferase</fullName>
    </recommendedName>
</protein>
<dbReference type="AlphaFoldDB" id="A0A9X4G5V6"/>
<name>A0A9X4G5V6_ACTEU</name>
<dbReference type="SUPFAM" id="SSF47616">
    <property type="entry name" value="GST C-terminal domain-like"/>
    <property type="match status" value="1"/>
</dbReference>
<dbReference type="Gene3D" id="1.20.1050.10">
    <property type="match status" value="1"/>
</dbReference>
<proteinExistence type="predicted"/>
<dbReference type="InterPro" id="IPR036282">
    <property type="entry name" value="Glutathione-S-Trfase_C_sf"/>
</dbReference>
<sequence length="100" mass="11447">MTTEYQPPKVWQWEAPNGGQFANINRPTSGALFEQHLPKGEHDLQLYSMGTPNGVKNRVYDTAEFLAVHEYPHLMRWAEQIANRPAVIRALAKAYRPIKS</sequence>
<gene>
    <name evidence="1" type="ORF">OQ257_10095</name>
</gene>
<dbReference type="EMBL" id="JAPHVQ010000011">
    <property type="protein sequence ID" value="MDE8035508.1"/>
    <property type="molecule type" value="Genomic_DNA"/>
</dbReference>
<organism evidence="1 2">
    <name type="scientific">Actinobacillus equuli subsp. equuli</name>
    <dbReference type="NCBI Taxonomy" id="202947"/>
    <lineage>
        <taxon>Bacteria</taxon>
        <taxon>Pseudomonadati</taxon>
        <taxon>Pseudomonadota</taxon>
        <taxon>Gammaproteobacteria</taxon>
        <taxon>Pasteurellales</taxon>
        <taxon>Pasteurellaceae</taxon>
        <taxon>Actinobacillus</taxon>
    </lineage>
</organism>